<organism evidence="2 3">
    <name type="scientific">Rhizobium fredii</name>
    <name type="common">Sinorhizobium fredii</name>
    <dbReference type="NCBI Taxonomy" id="380"/>
    <lineage>
        <taxon>Bacteria</taxon>
        <taxon>Pseudomonadati</taxon>
        <taxon>Pseudomonadota</taxon>
        <taxon>Alphaproteobacteria</taxon>
        <taxon>Hyphomicrobiales</taxon>
        <taxon>Rhizobiaceae</taxon>
        <taxon>Sinorhizobium/Ensifer group</taxon>
        <taxon>Sinorhizobium</taxon>
    </lineage>
</organism>
<geneLocation type="plasmid" evidence="3">
    <name>psfrenxt3a</name>
</geneLocation>
<gene>
    <name evidence="2" type="ORF">NXT3_PA00115</name>
</gene>
<evidence type="ECO:0000313" key="2">
    <source>
        <dbReference type="EMBL" id="AUX78409.1"/>
    </source>
</evidence>
<dbReference type="AlphaFoldDB" id="A0A2L0HCA8"/>
<dbReference type="EMBL" id="CP024308">
    <property type="protein sequence ID" value="AUX78409.1"/>
    <property type="molecule type" value="Genomic_DNA"/>
</dbReference>
<feature type="region of interest" description="Disordered" evidence="1">
    <location>
        <begin position="79"/>
        <end position="98"/>
    </location>
</feature>
<name>A0A2L0HCA8_RHIFR</name>
<feature type="region of interest" description="Disordered" evidence="1">
    <location>
        <begin position="1"/>
        <end position="50"/>
    </location>
</feature>
<feature type="compositionally biased region" description="Basic and acidic residues" evidence="1">
    <location>
        <begin position="17"/>
        <end position="45"/>
    </location>
</feature>
<sequence>MRRRSSNSPLACGTLSRQDRAKSDALQRWCRQESSRHASRDRRLGPIESFSPVPISFRSKRITNVSLCRSCGEHGLEPNINTSGKAMLDRTRHRHWSK</sequence>
<dbReference type="Proteomes" id="UP000239340">
    <property type="component" value="Plasmid pSfreNXT3a"/>
</dbReference>
<proteinExistence type="predicted"/>
<reference evidence="2 3" key="1">
    <citation type="submission" date="2017-10" db="EMBL/GenBank/DDBJ databases">
        <title>Analysis of the genome sequences of Rhizobium populations associated to common bean (phaseolus vulgaris).</title>
        <authorList>
            <person name="Bustos P."/>
            <person name="Santamaria R.I."/>
            <person name="Miranda-Sanchez F."/>
            <person name="Perez-Carrascal O."/>
            <person name="Juarez S."/>
            <person name="Lozano L."/>
            <person name="Martinez-Flores I."/>
            <person name="Vinuesa P."/>
            <person name="Martinez-Romero E."/>
            <person name="Cevallos M.A."/>
            <person name="Romero D."/>
            <person name="Davila G."/>
            <person name="Gonzalez V."/>
        </authorList>
    </citation>
    <scope>NUCLEOTIDE SEQUENCE [LARGE SCALE GENOMIC DNA]</scope>
    <source>
        <strain evidence="2 3">NXT3</strain>
        <plasmid evidence="3">Plasmid psfrenxt3a</plasmid>
    </source>
</reference>
<evidence type="ECO:0000313" key="3">
    <source>
        <dbReference type="Proteomes" id="UP000239340"/>
    </source>
</evidence>
<keyword evidence="2" id="KW-0614">Plasmid</keyword>
<evidence type="ECO:0000256" key="1">
    <source>
        <dbReference type="SAM" id="MobiDB-lite"/>
    </source>
</evidence>
<protein>
    <submittedName>
        <fullName evidence="2">Uncharacterized protein</fullName>
    </submittedName>
</protein>
<accession>A0A2L0HCA8</accession>